<reference evidence="4" key="1">
    <citation type="journal article" date="2019" name="Int. J. Syst. Evol. Microbiol.">
        <title>The Global Catalogue of Microorganisms (GCM) 10K type strain sequencing project: providing services to taxonomists for standard genome sequencing and annotation.</title>
        <authorList>
            <consortium name="The Broad Institute Genomics Platform"/>
            <consortium name="The Broad Institute Genome Sequencing Center for Infectious Disease"/>
            <person name="Wu L."/>
            <person name="Ma J."/>
        </authorList>
    </citation>
    <scope>NUCLEOTIDE SEQUENCE [LARGE SCALE GENOMIC DNA]</scope>
    <source>
        <strain evidence="4">NBRC 108725</strain>
    </source>
</reference>
<feature type="transmembrane region" description="Helical" evidence="1">
    <location>
        <begin position="125"/>
        <end position="146"/>
    </location>
</feature>
<name>A0ABN6XSX8_9MICO</name>
<proteinExistence type="predicted"/>
<evidence type="ECO:0000259" key="2">
    <source>
        <dbReference type="Pfam" id="PF09990"/>
    </source>
</evidence>
<sequence length="168" mass="17944">MEAETALRRAKRPKTILAGPYGHPFHAMAITIPIGSWVAALIFDLVAIFGDQQEAFTRGAAWLVGIGFVGGVLAAILGFFDYGTLTRGTKVHRTAMIHMIINLAVLVLMGGSFLVRLAAGFDELSVGGFVLSLIGLLLLGVSGFLGGELAYRHGVRVADEDTQRKAYQ</sequence>
<evidence type="ECO:0000313" key="4">
    <source>
        <dbReference type="Proteomes" id="UP001321498"/>
    </source>
</evidence>
<feature type="transmembrane region" description="Helical" evidence="1">
    <location>
        <begin position="21"/>
        <end position="48"/>
    </location>
</feature>
<keyword evidence="1" id="KW-0472">Membrane</keyword>
<protein>
    <recommendedName>
        <fullName evidence="2">DUF2231 domain-containing protein</fullName>
    </recommendedName>
</protein>
<gene>
    <name evidence="3" type="ORF">GCM10025866_26840</name>
</gene>
<dbReference type="Proteomes" id="UP001321498">
    <property type="component" value="Chromosome"/>
</dbReference>
<feature type="transmembrane region" description="Helical" evidence="1">
    <location>
        <begin position="60"/>
        <end position="80"/>
    </location>
</feature>
<keyword evidence="1" id="KW-0812">Transmembrane</keyword>
<keyword evidence="4" id="KW-1185">Reference proteome</keyword>
<evidence type="ECO:0000313" key="3">
    <source>
        <dbReference type="EMBL" id="BDZ46775.1"/>
    </source>
</evidence>
<keyword evidence="1" id="KW-1133">Transmembrane helix</keyword>
<dbReference type="Pfam" id="PF09990">
    <property type="entry name" value="DUF2231"/>
    <property type="match status" value="1"/>
</dbReference>
<accession>A0ABN6XSX8</accession>
<dbReference type="InterPro" id="IPR019251">
    <property type="entry name" value="DUF2231_TM"/>
</dbReference>
<feature type="domain" description="DUF2231" evidence="2">
    <location>
        <begin position="22"/>
        <end position="158"/>
    </location>
</feature>
<feature type="transmembrane region" description="Helical" evidence="1">
    <location>
        <begin position="100"/>
        <end position="119"/>
    </location>
</feature>
<dbReference type="RefSeq" id="WP_286276776.1">
    <property type="nucleotide sequence ID" value="NZ_AP027731.1"/>
</dbReference>
<organism evidence="3 4">
    <name type="scientific">Naasia aerilata</name>
    <dbReference type="NCBI Taxonomy" id="1162966"/>
    <lineage>
        <taxon>Bacteria</taxon>
        <taxon>Bacillati</taxon>
        <taxon>Actinomycetota</taxon>
        <taxon>Actinomycetes</taxon>
        <taxon>Micrococcales</taxon>
        <taxon>Microbacteriaceae</taxon>
        <taxon>Naasia</taxon>
    </lineage>
</organism>
<evidence type="ECO:0000256" key="1">
    <source>
        <dbReference type="SAM" id="Phobius"/>
    </source>
</evidence>
<dbReference type="EMBL" id="AP027731">
    <property type="protein sequence ID" value="BDZ46775.1"/>
    <property type="molecule type" value="Genomic_DNA"/>
</dbReference>